<dbReference type="Pfam" id="PF10934">
    <property type="entry name" value="Sheath_initiator"/>
    <property type="match status" value="1"/>
</dbReference>
<dbReference type="OrthoDB" id="89089at2"/>
<dbReference type="Proteomes" id="UP000284219">
    <property type="component" value="Unassembled WGS sequence"/>
</dbReference>
<sequence>MVLPTGNITVTEDFEVVSEAELPTRTYKLDFERGRCVGFIDRRKAMEQAIYKVLNTHRFAHLIYSDDYGFQNMIGHERLFVQGELPRRIKEALLQDERITSIENFRLEFEKDEAYVSLTAITIYGDVEVLREGIPFVQS</sequence>
<comment type="caution">
    <text evidence="1">The sequence shown here is derived from an EMBL/GenBank/DDBJ whole genome shotgun (WGS) entry which is preliminary data.</text>
</comment>
<dbReference type="EMBL" id="MCHY01000009">
    <property type="protein sequence ID" value="RKD22539.1"/>
    <property type="molecule type" value="Genomic_DNA"/>
</dbReference>
<accession>A0A419SFH4</accession>
<reference evidence="1 2" key="1">
    <citation type="submission" date="2016-08" db="EMBL/GenBank/DDBJ databases">
        <title>Novel Firmicute Genomes.</title>
        <authorList>
            <person name="Poppleton D.I."/>
            <person name="Gribaldo S."/>
        </authorList>
    </citation>
    <scope>NUCLEOTIDE SEQUENCE [LARGE SCALE GENOMIC DNA]</scope>
    <source>
        <strain evidence="1 2">RAOx-1</strain>
    </source>
</reference>
<protein>
    <recommendedName>
        <fullName evidence="3">DUF2634 domain-containing protein</fullName>
    </recommendedName>
</protein>
<evidence type="ECO:0008006" key="3">
    <source>
        <dbReference type="Google" id="ProtNLM"/>
    </source>
</evidence>
<dbReference type="AlphaFoldDB" id="A0A419SFH4"/>
<organism evidence="1 2">
    <name type="scientific">Ammoniphilus oxalaticus</name>
    <dbReference type="NCBI Taxonomy" id="66863"/>
    <lineage>
        <taxon>Bacteria</taxon>
        <taxon>Bacillati</taxon>
        <taxon>Bacillota</taxon>
        <taxon>Bacilli</taxon>
        <taxon>Bacillales</taxon>
        <taxon>Paenibacillaceae</taxon>
        <taxon>Aneurinibacillus group</taxon>
        <taxon>Ammoniphilus</taxon>
    </lineage>
</organism>
<evidence type="ECO:0000313" key="1">
    <source>
        <dbReference type="EMBL" id="RKD22539.1"/>
    </source>
</evidence>
<gene>
    <name evidence="1" type="ORF">BEP19_09770</name>
</gene>
<name>A0A419SFH4_9BACL</name>
<evidence type="ECO:0000313" key="2">
    <source>
        <dbReference type="Proteomes" id="UP000284219"/>
    </source>
</evidence>
<dbReference type="InterPro" id="IPR020288">
    <property type="entry name" value="Sheath_initiator"/>
</dbReference>
<dbReference type="RefSeq" id="WP_120190010.1">
    <property type="nucleotide sequence ID" value="NZ_MCHY01000009.1"/>
</dbReference>
<proteinExistence type="predicted"/>
<keyword evidence="2" id="KW-1185">Reference proteome</keyword>